<accession>A0A8S5Q1N3</accession>
<evidence type="ECO:0000313" key="1">
    <source>
        <dbReference type="EMBL" id="DAE12896.1"/>
    </source>
</evidence>
<protein>
    <submittedName>
        <fullName evidence="1">Uncharacterized protein</fullName>
    </submittedName>
</protein>
<sequence length="256" mass="29769">MKVRFYPVGTYYQINDYHNCYFLECNDEFESLPFYAGSVLALTKTILNKFSQHVSFNSDIFLNIIHNNSFHCPECFKPLKTVFVCYELPENYISCLPFYIYQFSHEFCHYLTNKKVTQNFKWLEEAICHTSSFYMLGYIHSNVFDDLPIDALKQEILNFLIAQPLSGQAIDLTLLANPNTELSKNLFSTPTLVYSDNFFASQMLPIFAENPELFKILTKLSGLDDSMTLNQGFNYLFDSLPQSIHPELNKLKGLFF</sequence>
<dbReference type="EMBL" id="BK015559">
    <property type="protein sequence ID" value="DAE12896.1"/>
    <property type="molecule type" value="Genomic_DNA"/>
</dbReference>
<reference evidence="1" key="1">
    <citation type="journal article" date="2021" name="Proc. Natl. Acad. Sci. U.S.A.">
        <title>A Catalog of Tens of Thousands of Viruses from Human Metagenomes Reveals Hidden Associations with Chronic Diseases.</title>
        <authorList>
            <person name="Tisza M.J."/>
            <person name="Buck C.B."/>
        </authorList>
    </citation>
    <scope>NUCLEOTIDE SEQUENCE</scope>
    <source>
        <strain evidence="1">Ctcc24</strain>
    </source>
</reference>
<organism evidence="1">
    <name type="scientific">Siphoviridae sp. ctcC24</name>
    <dbReference type="NCBI Taxonomy" id="2825570"/>
    <lineage>
        <taxon>Viruses</taxon>
        <taxon>Duplodnaviria</taxon>
        <taxon>Heunggongvirae</taxon>
        <taxon>Uroviricota</taxon>
        <taxon>Caudoviricetes</taxon>
    </lineage>
</organism>
<proteinExistence type="predicted"/>
<name>A0A8S5Q1N3_9CAUD</name>